<dbReference type="InterPro" id="IPR000719">
    <property type="entry name" value="Prot_kinase_dom"/>
</dbReference>
<dbReference type="SUPFAM" id="SSF56112">
    <property type="entry name" value="Protein kinase-like (PK-like)"/>
    <property type="match status" value="1"/>
</dbReference>
<dbReference type="Gene3D" id="1.10.510.10">
    <property type="entry name" value="Transferase(Phosphotransferase) domain 1"/>
    <property type="match status" value="1"/>
</dbReference>
<feature type="region of interest" description="Disordered" evidence="2">
    <location>
        <begin position="611"/>
        <end position="651"/>
    </location>
</feature>
<dbReference type="InterPro" id="IPR011009">
    <property type="entry name" value="Kinase-like_dom_sf"/>
</dbReference>
<feature type="compositionally biased region" description="Basic residues" evidence="2">
    <location>
        <begin position="611"/>
        <end position="624"/>
    </location>
</feature>
<dbReference type="Pfam" id="PF00069">
    <property type="entry name" value="Pkinase"/>
    <property type="match status" value="1"/>
</dbReference>
<gene>
    <name evidence="4" type="ORF">M0812_13231</name>
</gene>
<reference evidence="4" key="1">
    <citation type="submission" date="2022-08" db="EMBL/GenBank/DDBJ databases">
        <title>Novel sulphate-reducing endosymbionts in the free-living metamonad Anaeramoeba.</title>
        <authorList>
            <person name="Jerlstrom-Hultqvist J."/>
            <person name="Cepicka I."/>
            <person name="Gallot-Lavallee L."/>
            <person name="Salas-Leiva D."/>
            <person name="Curtis B.A."/>
            <person name="Zahonova K."/>
            <person name="Pipaliya S."/>
            <person name="Dacks J."/>
            <person name="Roger A.J."/>
        </authorList>
    </citation>
    <scope>NUCLEOTIDE SEQUENCE</scope>
    <source>
        <strain evidence="4">Busselton2</strain>
    </source>
</reference>
<dbReference type="Gene3D" id="3.30.200.20">
    <property type="entry name" value="Phosphorylase Kinase, domain 1"/>
    <property type="match status" value="1"/>
</dbReference>
<accession>A0AAV7ZLN3</accession>
<feature type="region of interest" description="Disordered" evidence="2">
    <location>
        <begin position="398"/>
        <end position="421"/>
    </location>
</feature>
<dbReference type="PROSITE" id="PS50011">
    <property type="entry name" value="PROTEIN_KINASE_DOM"/>
    <property type="match status" value="1"/>
</dbReference>
<dbReference type="EMBL" id="JANTQA010000029">
    <property type="protein sequence ID" value="KAJ3441225.1"/>
    <property type="molecule type" value="Genomic_DNA"/>
</dbReference>
<sequence>MFDLNSNYKASPFTQYSPQLKGCSALHKETFTKCKVYYISKDQNSPITNNKNQSKIKHHQGLFHMNLINPLQISEDDQYWVVVTEQFEGCNLKQFIKKKIKNKKSFDSGFIFVQLFNVVKYLCSQSIYSCDLRLCNILINEECRIKIKLSSIFDEIKTNQKEKPDFVSVNQNLKMGKEQDYVLVLGLILRYLVVNEELVNNSGKKNSKNFNSEFRGFANCGDNLLPVNCIHRSRFLIRKMLRKKANLRPIITAIENHSWVIVSKTQFEEISKVHKRYLYQNKISIFNQIDLLALLKMEKLNYKPERVIKSLVQTPFDYQSGVYKMIANQNFLNNRSISLINEDKDDDYKENDNGGCQTKQKQQGEVWQEEEINRLRIIIDNIIQIYALKTKTKIRDDLTNNNKKQNNSKNINKNKTFNSNIDKSSNSSLTFNFESDDTFDSNGKGELEIKDNLTNNLNDLFLALEQKTQKRETERIKIEYEAGLGGKKEENLEKEEDNSFNKYKTESKKQEKEIREMLQQIKKCKESFFSSNNSIEEYLKLVKIIPKDNKNDDCSDIYDTRITEKQLKKDELEKKNLNLIIKNITTLNNYSTIEKQNLENRFSPKQIQRMRKKFKLKSQRKKNRSGGESPMRQFFQKNGRNNQDNTRYRRKIDNHNILNQKNNGRMKVKTKRNNYNYNNSYTTMKQISGIQLFQMLKRNYHSTNDINSIHFLDSNINRNQNSFGLISEKTGKLAIQDIFNSKKFQLPKKKLAKLIIEIFDYVGINWEKIGKYTYICQGMLGAVCVNFITKLKANNINGLSRIIFQKLDRDVSSFHRFWVEVLNSYPYLFKK</sequence>
<dbReference type="AlphaFoldDB" id="A0AAV7ZLN3"/>
<keyword evidence="4" id="KW-0418">Kinase</keyword>
<dbReference type="GO" id="GO:0004672">
    <property type="term" value="F:protein kinase activity"/>
    <property type="evidence" value="ECO:0007669"/>
    <property type="project" value="InterPro"/>
</dbReference>
<proteinExistence type="predicted"/>
<feature type="compositionally biased region" description="Low complexity" evidence="2">
    <location>
        <begin position="399"/>
        <end position="421"/>
    </location>
</feature>
<dbReference type="GO" id="GO:0005524">
    <property type="term" value="F:ATP binding"/>
    <property type="evidence" value="ECO:0007669"/>
    <property type="project" value="InterPro"/>
</dbReference>
<comment type="caution">
    <text evidence="4">The sequence shown here is derived from an EMBL/GenBank/DDBJ whole genome shotgun (WGS) entry which is preliminary data.</text>
</comment>
<feature type="compositionally biased region" description="Polar residues" evidence="2">
    <location>
        <begin position="635"/>
        <end position="645"/>
    </location>
</feature>
<evidence type="ECO:0000313" key="5">
    <source>
        <dbReference type="Proteomes" id="UP001146793"/>
    </source>
</evidence>
<evidence type="ECO:0000256" key="2">
    <source>
        <dbReference type="SAM" id="MobiDB-lite"/>
    </source>
</evidence>
<feature type="domain" description="Protein kinase" evidence="3">
    <location>
        <begin position="1"/>
        <end position="260"/>
    </location>
</feature>
<dbReference type="SMART" id="SM00220">
    <property type="entry name" value="S_TKc"/>
    <property type="match status" value="1"/>
</dbReference>
<protein>
    <submittedName>
        <fullName evidence="4">Serine/threonine kinase</fullName>
    </submittedName>
</protein>
<feature type="coiled-coil region" evidence="1">
    <location>
        <begin position="500"/>
        <end position="527"/>
    </location>
</feature>
<evidence type="ECO:0000256" key="1">
    <source>
        <dbReference type="SAM" id="Coils"/>
    </source>
</evidence>
<keyword evidence="1" id="KW-0175">Coiled coil</keyword>
<organism evidence="4 5">
    <name type="scientific">Anaeramoeba flamelloides</name>
    <dbReference type="NCBI Taxonomy" id="1746091"/>
    <lineage>
        <taxon>Eukaryota</taxon>
        <taxon>Metamonada</taxon>
        <taxon>Anaeramoebidae</taxon>
        <taxon>Anaeramoeba</taxon>
    </lineage>
</organism>
<dbReference type="Proteomes" id="UP001146793">
    <property type="component" value="Unassembled WGS sequence"/>
</dbReference>
<evidence type="ECO:0000313" key="4">
    <source>
        <dbReference type="EMBL" id="KAJ3441225.1"/>
    </source>
</evidence>
<keyword evidence="4" id="KW-0808">Transferase</keyword>
<name>A0AAV7ZLN3_9EUKA</name>
<evidence type="ECO:0000259" key="3">
    <source>
        <dbReference type="PROSITE" id="PS50011"/>
    </source>
</evidence>